<accession>A0A8H5C7D6</accession>
<dbReference type="AlphaFoldDB" id="A0A8H5C7D6"/>
<sequence length="555" mass="62279">MNESGKICCMQDGDLHESDRMASSSRSQELYAAIMAEAVAFRLSTLMGDVDLPVQPSVLCIATLLGMACKIVDLPTEILEKIFIEISKDRHSLKSCSSVCHRLLTHARQLIFCSVRLIPENGCQREAILIPNCRAFLDLVDNPFSKDVVLWVKRVEIMYDGSSAEPASARDSVYLDDHLARAMMLFDQIVHLALPMELLAVFKQARTRNFSIRPSIVFLLQRPSLRAVSLSGRSPLNESFIPMVLSYCPNLEHLSFQGVVVTFEEQSHSIADPTAENLIRTIKSRRAVYLRTFWRQFTAAAFRVMANGLPATLGSRPPGMLTEGALRAIGYYITETFRLENNSDPTMTRSGPIKLLLSKPNFGVLLQHVQVECMILYSCLLFNGLFDMQKHDQLISLQVDCYFLPTAVDNPFPLSATNFILCIAQWIHTIPSGCPLQTITLRLINSPSFQTKDSTNVDSFLEYPSGGREAWKALDRVLCREDFPSLNKVTIVPLIPPEACAPEASKHMDGLKEIVEMCMTGTRRKGLLKYEDARVYFSDEMVANLQETRISGMLY</sequence>
<proteinExistence type="predicted"/>
<dbReference type="EMBL" id="JAACJM010000228">
    <property type="protein sequence ID" value="KAF5336303.1"/>
    <property type="molecule type" value="Genomic_DNA"/>
</dbReference>
<evidence type="ECO:0000313" key="1">
    <source>
        <dbReference type="EMBL" id="KAF5336303.1"/>
    </source>
</evidence>
<evidence type="ECO:0008006" key="3">
    <source>
        <dbReference type="Google" id="ProtNLM"/>
    </source>
</evidence>
<reference evidence="1 2" key="1">
    <citation type="journal article" date="2020" name="ISME J.">
        <title>Uncovering the hidden diversity of litter-decomposition mechanisms in mushroom-forming fungi.</title>
        <authorList>
            <person name="Floudas D."/>
            <person name="Bentzer J."/>
            <person name="Ahren D."/>
            <person name="Johansson T."/>
            <person name="Persson P."/>
            <person name="Tunlid A."/>
        </authorList>
    </citation>
    <scope>NUCLEOTIDE SEQUENCE [LARGE SCALE GENOMIC DNA]</scope>
    <source>
        <strain evidence="1 2">CBS 291.85</strain>
    </source>
</reference>
<protein>
    <recommendedName>
        <fullName evidence="3">F-box domain-containing protein</fullName>
    </recommendedName>
</protein>
<name>A0A8H5C7D6_9AGAR</name>
<organism evidence="1 2">
    <name type="scientific">Tetrapyrgos nigripes</name>
    <dbReference type="NCBI Taxonomy" id="182062"/>
    <lineage>
        <taxon>Eukaryota</taxon>
        <taxon>Fungi</taxon>
        <taxon>Dikarya</taxon>
        <taxon>Basidiomycota</taxon>
        <taxon>Agaricomycotina</taxon>
        <taxon>Agaricomycetes</taxon>
        <taxon>Agaricomycetidae</taxon>
        <taxon>Agaricales</taxon>
        <taxon>Marasmiineae</taxon>
        <taxon>Marasmiaceae</taxon>
        <taxon>Tetrapyrgos</taxon>
    </lineage>
</organism>
<keyword evidence="2" id="KW-1185">Reference proteome</keyword>
<dbReference type="Proteomes" id="UP000559256">
    <property type="component" value="Unassembled WGS sequence"/>
</dbReference>
<comment type="caution">
    <text evidence="1">The sequence shown here is derived from an EMBL/GenBank/DDBJ whole genome shotgun (WGS) entry which is preliminary data.</text>
</comment>
<dbReference type="SUPFAM" id="SSF52047">
    <property type="entry name" value="RNI-like"/>
    <property type="match status" value="1"/>
</dbReference>
<evidence type="ECO:0000313" key="2">
    <source>
        <dbReference type="Proteomes" id="UP000559256"/>
    </source>
</evidence>
<gene>
    <name evidence="1" type="ORF">D9758_014481</name>
</gene>